<evidence type="ECO:0008006" key="4">
    <source>
        <dbReference type="Google" id="ProtNLM"/>
    </source>
</evidence>
<dbReference type="GeneID" id="98647956"/>
<feature type="signal peptide" evidence="1">
    <location>
        <begin position="1"/>
        <end position="24"/>
    </location>
</feature>
<dbReference type="RefSeq" id="WP_002645286.1">
    <property type="nucleotide sequence ID" value="NZ_CP042910.1"/>
</dbReference>
<evidence type="ECO:0000313" key="2">
    <source>
        <dbReference type="EMBL" id="QEG17564.1"/>
    </source>
</evidence>
<keyword evidence="1" id="KW-0732">Signal</keyword>
<protein>
    <recommendedName>
        <fullName evidence="4">Sialidase domain-containing protein</fullName>
    </recommendedName>
</protein>
<dbReference type="Gene3D" id="2.120.10.10">
    <property type="match status" value="1"/>
</dbReference>
<dbReference type="Proteomes" id="UP000322887">
    <property type="component" value="Chromosome"/>
</dbReference>
<keyword evidence="3" id="KW-1185">Reference proteome</keyword>
<feature type="chain" id="PRO_5046208351" description="Sialidase domain-containing protein" evidence="1">
    <location>
        <begin position="25"/>
        <end position="474"/>
    </location>
</feature>
<proteinExistence type="predicted"/>
<dbReference type="CDD" id="cd15482">
    <property type="entry name" value="Sialidase_non-viral"/>
    <property type="match status" value="1"/>
</dbReference>
<dbReference type="InterPro" id="IPR036278">
    <property type="entry name" value="Sialidase_sf"/>
</dbReference>
<dbReference type="EMBL" id="CP042910">
    <property type="protein sequence ID" value="QEG17564.1"/>
    <property type="molecule type" value="Genomic_DNA"/>
</dbReference>
<accession>A0ABX5YP74</accession>
<dbReference type="SUPFAM" id="SSF50939">
    <property type="entry name" value="Sialidases"/>
    <property type="match status" value="1"/>
</dbReference>
<gene>
    <name evidence="2" type="ORF">GmarT_34460</name>
</gene>
<name>A0ABX5YP74_9PLAN</name>
<organism evidence="2 3">
    <name type="scientific">Gimesia maris</name>
    <dbReference type="NCBI Taxonomy" id="122"/>
    <lineage>
        <taxon>Bacteria</taxon>
        <taxon>Pseudomonadati</taxon>
        <taxon>Planctomycetota</taxon>
        <taxon>Planctomycetia</taxon>
        <taxon>Planctomycetales</taxon>
        <taxon>Planctomycetaceae</taxon>
        <taxon>Gimesia</taxon>
    </lineage>
</organism>
<evidence type="ECO:0000256" key="1">
    <source>
        <dbReference type="SAM" id="SignalP"/>
    </source>
</evidence>
<sequence>MRITIRSLFSSLLLVIICTTNAVAQDSSKSNTEERPAPRIKLTMGEPHVIVRGIRPEEQLWGPYQFPRPYRLKDRFVVSVHVKNDDISNYGATALWFESRDQGVTWKEVDDSIAQECGLLLPSGDRVYLPPESGVDVSEYKQIPWNKYTPAYDFSKQAEEGTLPIPDGMTFWMGGTTINAFNADRLPPSMSKKEWTLYRIPAGQTKPVQEQADVDWPYLTRVVHVSRNGKKVLKSIFPRGNPKLGPDGAIWVSVFSGEGHLNPENGQYSPYYSAEIFRSEDNGKTFQRRSHLEYEANGHEFPYKSGGFSDSDFEFMPDGSIVWFLRSTWYSSTGKEWDPMYMTRSTDLGRTWSKPVKFDDVGILPRLCRLENGVTLLCYARPGTFVRAALNDSGTEWTEPLVVMTPGDRSGLANKPVADPTFHDWDGSCNNPEIVPLDENSALLFYSDFYYPDESGVKRKTILCRKIMVERQAD</sequence>
<reference evidence="2 3" key="1">
    <citation type="submission" date="2019-08" db="EMBL/GenBank/DDBJ databases">
        <title>Deep-cultivation of Planctomycetes and their phenomic and genomic characterization uncovers novel biology.</title>
        <authorList>
            <person name="Wiegand S."/>
            <person name="Jogler M."/>
            <person name="Boedeker C."/>
            <person name="Pinto D."/>
            <person name="Vollmers J."/>
            <person name="Rivas-Marin E."/>
            <person name="Kohn T."/>
            <person name="Peeters S.H."/>
            <person name="Heuer A."/>
            <person name="Rast P."/>
            <person name="Oberbeckmann S."/>
            <person name="Bunk B."/>
            <person name="Jeske O."/>
            <person name="Meyerdierks A."/>
            <person name="Storesund J.E."/>
            <person name="Kallscheuer N."/>
            <person name="Luecker S."/>
            <person name="Lage O.M."/>
            <person name="Pohl T."/>
            <person name="Merkel B.J."/>
            <person name="Hornburger P."/>
            <person name="Mueller R.-W."/>
            <person name="Bruemmer F."/>
            <person name="Labrenz M."/>
            <person name="Spormann A.M."/>
            <person name="Op den Camp H."/>
            <person name="Overmann J."/>
            <person name="Amann R."/>
            <person name="Jetten M.S.M."/>
            <person name="Mascher T."/>
            <person name="Medema M.H."/>
            <person name="Devos D.P."/>
            <person name="Kaster A.-K."/>
            <person name="Ovreas L."/>
            <person name="Rohde M."/>
            <person name="Galperin M.Y."/>
            <person name="Jogler C."/>
        </authorList>
    </citation>
    <scope>NUCLEOTIDE SEQUENCE [LARGE SCALE GENOMIC DNA]</scope>
    <source>
        <strain evidence="2 3">DSM 8797</strain>
    </source>
</reference>
<evidence type="ECO:0000313" key="3">
    <source>
        <dbReference type="Proteomes" id="UP000322887"/>
    </source>
</evidence>